<proteinExistence type="inferred from homology"/>
<dbReference type="Proteomes" id="UP000297245">
    <property type="component" value="Unassembled WGS sequence"/>
</dbReference>
<evidence type="ECO:0000256" key="5">
    <source>
        <dbReference type="ARBA" id="ARBA00022692"/>
    </source>
</evidence>
<keyword evidence="5" id="KW-0812">Transmembrane</keyword>
<gene>
    <name evidence="13" type="ORF">K435DRAFT_704851</name>
</gene>
<evidence type="ECO:0000256" key="6">
    <source>
        <dbReference type="ARBA" id="ARBA00022723"/>
    </source>
</evidence>
<keyword evidence="12" id="KW-0732">Signal</keyword>
<evidence type="ECO:0000256" key="3">
    <source>
        <dbReference type="ARBA" id="ARBA00010617"/>
    </source>
</evidence>
<dbReference type="GO" id="GO:0020037">
    <property type="term" value="F:heme binding"/>
    <property type="evidence" value="ECO:0007669"/>
    <property type="project" value="InterPro"/>
</dbReference>
<dbReference type="GO" id="GO:0016705">
    <property type="term" value="F:oxidoreductase activity, acting on paired donors, with incorporation or reduction of molecular oxygen"/>
    <property type="evidence" value="ECO:0007669"/>
    <property type="project" value="InterPro"/>
</dbReference>
<evidence type="ECO:0000256" key="10">
    <source>
        <dbReference type="ARBA" id="ARBA00023033"/>
    </source>
</evidence>
<evidence type="ECO:0008006" key="15">
    <source>
        <dbReference type="Google" id="ProtNLM"/>
    </source>
</evidence>
<keyword evidence="7" id="KW-1133">Transmembrane helix</keyword>
<sequence>MEFAILLLCLFVIKAVLTRCGLQWKGGKMLCLPPGPKRWPFLGSALHMPKHYAWRTFSKWKEIYGNIIYLDVLGTPIVVINS</sequence>
<keyword evidence="11" id="KW-0472">Membrane</keyword>
<keyword evidence="6" id="KW-0479">Metal-binding</keyword>
<keyword evidence="9" id="KW-0408">Iron</keyword>
<keyword evidence="8" id="KW-0560">Oxidoreductase</keyword>
<feature type="chain" id="PRO_5020309397" description="Cytochrome P450" evidence="12">
    <location>
        <begin position="19"/>
        <end position="82"/>
    </location>
</feature>
<organism evidence="13 14">
    <name type="scientific">Dendrothele bispora (strain CBS 962.96)</name>
    <dbReference type="NCBI Taxonomy" id="1314807"/>
    <lineage>
        <taxon>Eukaryota</taxon>
        <taxon>Fungi</taxon>
        <taxon>Dikarya</taxon>
        <taxon>Basidiomycota</taxon>
        <taxon>Agaricomycotina</taxon>
        <taxon>Agaricomycetes</taxon>
        <taxon>Agaricomycetidae</taxon>
        <taxon>Agaricales</taxon>
        <taxon>Agaricales incertae sedis</taxon>
        <taxon>Dendrothele</taxon>
    </lineage>
</organism>
<dbReference type="OrthoDB" id="1055148at2759"/>
<comment type="similarity">
    <text evidence="3">Belongs to the cytochrome P450 family.</text>
</comment>
<comment type="cofactor">
    <cofactor evidence="1">
        <name>heme</name>
        <dbReference type="ChEBI" id="CHEBI:30413"/>
    </cofactor>
</comment>
<protein>
    <recommendedName>
        <fullName evidence="15">Cytochrome P450</fullName>
    </recommendedName>
</protein>
<feature type="non-terminal residue" evidence="13">
    <location>
        <position position="82"/>
    </location>
</feature>
<dbReference type="GO" id="GO:0016020">
    <property type="term" value="C:membrane"/>
    <property type="evidence" value="ECO:0007669"/>
    <property type="project" value="UniProtKB-SubCell"/>
</dbReference>
<accession>A0A4S8KLW1</accession>
<dbReference type="GO" id="GO:0005506">
    <property type="term" value="F:iron ion binding"/>
    <property type="evidence" value="ECO:0007669"/>
    <property type="project" value="InterPro"/>
</dbReference>
<evidence type="ECO:0000256" key="7">
    <source>
        <dbReference type="ARBA" id="ARBA00022989"/>
    </source>
</evidence>
<evidence type="ECO:0000256" key="4">
    <source>
        <dbReference type="ARBA" id="ARBA00022617"/>
    </source>
</evidence>
<dbReference type="GO" id="GO:0004497">
    <property type="term" value="F:monooxygenase activity"/>
    <property type="evidence" value="ECO:0007669"/>
    <property type="project" value="UniProtKB-KW"/>
</dbReference>
<dbReference type="AlphaFoldDB" id="A0A4S8KLW1"/>
<keyword evidence="14" id="KW-1185">Reference proteome</keyword>
<dbReference type="PANTHER" id="PTHR46300">
    <property type="entry name" value="P450, PUTATIVE (EUROFUNG)-RELATED-RELATED"/>
    <property type="match status" value="1"/>
</dbReference>
<evidence type="ECO:0000313" key="14">
    <source>
        <dbReference type="Proteomes" id="UP000297245"/>
    </source>
</evidence>
<comment type="subcellular location">
    <subcellularLocation>
        <location evidence="2">Membrane</location>
        <topology evidence="2">Single-pass membrane protein</topology>
    </subcellularLocation>
</comment>
<dbReference type="SUPFAM" id="SSF48264">
    <property type="entry name" value="Cytochrome P450"/>
    <property type="match status" value="1"/>
</dbReference>
<evidence type="ECO:0000256" key="9">
    <source>
        <dbReference type="ARBA" id="ARBA00023004"/>
    </source>
</evidence>
<evidence type="ECO:0000256" key="8">
    <source>
        <dbReference type="ARBA" id="ARBA00023002"/>
    </source>
</evidence>
<dbReference type="InterPro" id="IPR036396">
    <property type="entry name" value="Cyt_P450_sf"/>
</dbReference>
<feature type="signal peptide" evidence="12">
    <location>
        <begin position="1"/>
        <end position="18"/>
    </location>
</feature>
<dbReference type="EMBL" id="ML180911">
    <property type="protein sequence ID" value="THU76451.1"/>
    <property type="molecule type" value="Genomic_DNA"/>
</dbReference>
<reference evidence="13 14" key="1">
    <citation type="journal article" date="2019" name="Nat. Ecol. Evol.">
        <title>Megaphylogeny resolves global patterns of mushroom evolution.</title>
        <authorList>
            <person name="Varga T."/>
            <person name="Krizsan K."/>
            <person name="Foldi C."/>
            <person name="Dima B."/>
            <person name="Sanchez-Garcia M."/>
            <person name="Sanchez-Ramirez S."/>
            <person name="Szollosi G.J."/>
            <person name="Szarkandi J.G."/>
            <person name="Papp V."/>
            <person name="Albert L."/>
            <person name="Andreopoulos W."/>
            <person name="Angelini C."/>
            <person name="Antonin V."/>
            <person name="Barry K.W."/>
            <person name="Bougher N.L."/>
            <person name="Buchanan P."/>
            <person name="Buyck B."/>
            <person name="Bense V."/>
            <person name="Catcheside P."/>
            <person name="Chovatia M."/>
            <person name="Cooper J."/>
            <person name="Damon W."/>
            <person name="Desjardin D."/>
            <person name="Finy P."/>
            <person name="Geml J."/>
            <person name="Haridas S."/>
            <person name="Hughes K."/>
            <person name="Justo A."/>
            <person name="Karasinski D."/>
            <person name="Kautmanova I."/>
            <person name="Kiss B."/>
            <person name="Kocsube S."/>
            <person name="Kotiranta H."/>
            <person name="LaButti K.M."/>
            <person name="Lechner B.E."/>
            <person name="Liimatainen K."/>
            <person name="Lipzen A."/>
            <person name="Lukacs Z."/>
            <person name="Mihaltcheva S."/>
            <person name="Morgado L.N."/>
            <person name="Niskanen T."/>
            <person name="Noordeloos M.E."/>
            <person name="Ohm R.A."/>
            <person name="Ortiz-Santana B."/>
            <person name="Ovrebo C."/>
            <person name="Racz N."/>
            <person name="Riley R."/>
            <person name="Savchenko A."/>
            <person name="Shiryaev A."/>
            <person name="Soop K."/>
            <person name="Spirin V."/>
            <person name="Szebenyi C."/>
            <person name="Tomsovsky M."/>
            <person name="Tulloss R.E."/>
            <person name="Uehling J."/>
            <person name="Grigoriev I.V."/>
            <person name="Vagvolgyi C."/>
            <person name="Papp T."/>
            <person name="Martin F.M."/>
            <person name="Miettinen O."/>
            <person name="Hibbett D.S."/>
            <person name="Nagy L.G."/>
        </authorList>
    </citation>
    <scope>NUCLEOTIDE SEQUENCE [LARGE SCALE GENOMIC DNA]</scope>
    <source>
        <strain evidence="13 14">CBS 962.96</strain>
    </source>
</reference>
<dbReference type="Gene3D" id="1.10.630.10">
    <property type="entry name" value="Cytochrome P450"/>
    <property type="match status" value="1"/>
</dbReference>
<dbReference type="InterPro" id="IPR050364">
    <property type="entry name" value="Cytochrome_P450_fung"/>
</dbReference>
<evidence type="ECO:0000256" key="11">
    <source>
        <dbReference type="ARBA" id="ARBA00023136"/>
    </source>
</evidence>
<keyword evidence="10" id="KW-0503">Monooxygenase</keyword>
<evidence type="ECO:0000256" key="2">
    <source>
        <dbReference type="ARBA" id="ARBA00004167"/>
    </source>
</evidence>
<evidence type="ECO:0000313" key="13">
    <source>
        <dbReference type="EMBL" id="THU76451.1"/>
    </source>
</evidence>
<keyword evidence="4" id="KW-0349">Heme</keyword>
<name>A0A4S8KLW1_DENBC</name>
<dbReference type="PANTHER" id="PTHR46300:SF2">
    <property type="entry name" value="CYTOCHROME P450 MONOOXYGENASE ALNH-RELATED"/>
    <property type="match status" value="1"/>
</dbReference>
<evidence type="ECO:0000256" key="12">
    <source>
        <dbReference type="SAM" id="SignalP"/>
    </source>
</evidence>
<evidence type="ECO:0000256" key="1">
    <source>
        <dbReference type="ARBA" id="ARBA00001971"/>
    </source>
</evidence>